<evidence type="ECO:0000256" key="6">
    <source>
        <dbReference type="ARBA" id="ARBA00023004"/>
    </source>
</evidence>
<keyword evidence="9" id="KW-1185">Reference proteome</keyword>
<evidence type="ECO:0000313" key="9">
    <source>
        <dbReference type="Proteomes" id="UP000618818"/>
    </source>
</evidence>
<evidence type="ECO:0000256" key="5">
    <source>
        <dbReference type="ARBA" id="ARBA00023002"/>
    </source>
</evidence>
<dbReference type="Pfam" id="PF02668">
    <property type="entry name" value="TauD"/>
    <property type="match status" value="1"/>
</dbReference>
<accession>A0ABR8NFN8</accession>
<dbReference type="InterPro" id="IPR042098">
    <property type="entry name" value="TauD-like_sf"/>
</dbReference>
<dbReference type="GO" id="GO:0051213">
    <property type="term" value="F:dioxygenase activity"/>
    <property type="evidence" value="ECO:0007669"/>
    <property type="project" value="UniProtKB-KW"/>
</dbReference>
<name>A0ABR8NFN8_9ACTN</name>
<evidence type="ECO:0000259" key="7">
    <source>
        <dbReference type="Pfam" id="PF02668"/>
    </source>
</evidence>
<organism evidence="8 9">
    <name type="scientific">Nocardioides cavernae</name>
    <dbReference type="NCBI Taxonomy" id="1921566"/>
    <lineage>
        <taxon>Bacteria</taxon>
        <taxon>Bacillati</taxon>
        <taxon>Actinomycetota</taxon>
        <taxon>Actinomycetes</taxon>
        <taxon>Propionibacteriales</taxon>
        <taxon>Nocardioidaceae</taxon>
        <taxon>Nocardioides</taxon>
    </lineage>
</organism>
<keyword evidence="3" id="KW-0479">Metal-binding</keyword>
<evidence type="ECO:0000256" key="1">
    <source>
        <dbReference type="ARBA" id="ARBA00001954"/>
    </source>
</evidence>
<keyword evidence="5" id="KW-0560">Oxidoreductase</keyword>
<gene>
    <name evidence="8" type="ORF">IEZ26_20115</name>
</gene>
<dbReference type="PANTHER" id="PTHR30468:SF5">
    <property type="entry name" value="ALPHA-KETOGLUTARATE-DEPENDENT SULFATE ESTER DIOXYGENASE"/>
    <property type="match status" value="1"/>
</dbReference>
<dbReference type="InterPro" id="IPR051323">
    <property type="entry name" value="AtsK-like"/>
</dbReference>
<comment type="cofactor">
    <cofactor evidence="1">
        <name>Fe(2+)</name>
        <dbReference type="ChEBI" id="CHEBI:29033"/>
    </cofactor>
</comment>
<feature type="domain" description="TauD/TfdA-like" evidence="7">
    <location>
        <begin position="20"/>
        <end position="284"/>
    </location>
</feature>
<dbReference type="PANTHER" id="PTHR30468">
    <property type="entry name" value="ALPHA-KETOGLUTARATE-DEPENDENT SULFONATE DIOXYGENASE"/>
    <property type="match status" value="1"/>
</dbReference>
<evidence type="ECO:0000256" key="2">
    <source>
        <dbReference type="ARBA" id="ARBA00005896"/>
    </source>
</evidence>
<keyword evidence="6" id="KW-0408">Iron</keyword>
<comment type="caution">
    <text evidence="8">The sequence shown here is derived from an EMBL/GenBank/DDBJ whole genome shotgun (WGS) entry which is preliminary data.</text>
</comment>
<dbReference type="Proteomes" id="UP000618818">
    <property type="component" value="Unassembled WGS sequence"/>
</dbReference>
<reference evidence="8 9" key="1">
    <citation type="submission" date="2020-09" db="EMBL/GenBank/DDBJ databases">
        <title>novel species in genus Nocardioides.</title>
        <authorList>
            <person name="Zhang G."/>
        </authorList>
    </citation>
    <scope>NUCLEOTIDE SEQUENCE [LARGE SCALE GENOMIC DNA]</scope>
    <source>
        <strain evidence="8 9">KCTC 39551</strain>
    </source>
</reference>
<dbReference type="Gene3D" id="3.60.130.10">
    <property type="entry name" value="Clavaminate synthase-like"/>
    <property type="match status" value="1"/>
</dbReference>
<dbReference type="InterPro" id="IPR003819">
    <property type="entry name" value="TauD/TfdA-like"/>
</dbReference>
<comment type="similarity">
    <text evidence="2">Belongs to the TfdA dioxygenase family.</text>
</comment>
<evidence type="ECO:0000313" key="8">
    <source>
        <dbReference type="EMBL" id="MBD3926936.1"/>
    </source>
</evidence>
<dbReference type="RefSeq" id="WP_191196799.1">
    <property type="nucleotide sequence ID" value="NZ_JACXYZ010000004.1"/>
</dbReference>
<keyword evidence="4 8" id="KW-0223">Dioxygenase</keyword>
<dbReference type="EMBL" id="JACXYZ010000004">
    <property type="protein sequence ID" value="MBD3926936.1"/>
    <property type="molecule type" value="Genomic_DNA"/>
</dbReference>
<protein>
    <submittedName>
        <fullName evidence="8">TauD/TfdA family dioxygenase</fullName>
    </submittedName>
</protein>
<sequence>MTLQLDQDLATDRLDDLQVHRLGGRIGAHIDGVRLSGNLDDTAVARIRAAILQHKVVFFRGQDHLDDDTHIAFAERLGTLTTAHPTVNTGSERIYTLTANKGMAANSWHTDVTFVDRVPAFSVLRGVTIPPYGGNTVWANTVDAYDRLPDSLKALVENLWAVHTNAYDYADRDESVDHDDAVAVARRKEFRRTTYETKHPVVRVHPETGERALLLGHFVKQFVGLNQLESSTLFNLLQNRVTRLENTIRWTWQQGDVAIWDNRATQHYAVADFGEEPREVRRITVAGDVPVSLHGERSEVLVGDASGFADIDALIS</sequence>
<proteinExistence type="inferred from homology"/>
<evidence type="ECO:0000256" key="4">
    <source>
        <dbReference type="ARBA" id="ARBA00022964"/>
    </source>
</evidence>
<evidence type="ECO:0000256" key="3">
    <source>
        <dbReference type="ARBA" id="ARBA00022723"/>
    </source>
</evidence>
<dbReference type="SUPFAM" id="SSF51197">
    <property type="entry name" value="Clavaminate synthase-like"/>
    <property type="match status" value="1"/>
</dbReference>